<dbReference type="Proteomes" id="UP001500620">
    <property type="component" value="Unassembled WGS sequence"/>
</dbReference>
<evidence type="ECO:0000256" key="5">
    <source>
        <dbReference type="ARBA" id="ARBA00023136"/>
    </source>
</evidence>
<name>A0ABP8CY37_9ACTN</name>
<feature type="transmembrane region" description="Helical" evidence="6">
    <location>
        <begin position="332"/>
        <end position="352"/>
    </location>
</feature>
<feature type="domain" description="ABC3 transporter permease C-terminal" evidence="7">
    <location>
        <begin position="243"/>
        <end position="361"/>
    </location>
</feature>
<feature type="transmembrane region" description="Helical" evidence="6">
    <location>
        <begin position="238"/>
        <end position="262"/>
    </location>
</feature>
<feature type="transmembrane region" description="Helical" evidence="6">
    <location>
        <begin position="379"/>
        <end position="398"/>
    </location>
</feature>
<dbReference type="EMBL" id="BAABAT010000002">
    <property type="protein sequence ID" value="GAA4244814.1"/>
    <property type="molecule type" value="Genomic_DNA"/>
</dbReference>
<protein>
    <recommendedName>
        <fullName evidence="7">ABC3 transporter permease C-terminal domain-containing protein</fullName>
    </recommendedName>
</protein>
<organism evidence="8 9">
    <name type="scientific">Dactylosporangium darangshiense</name>
    <dbReference type="NCBI Taxonomy" id="579108"/>
    <lineage>
        <taxon>Bacteria</taxon>
        <taxon>Bacillati</taxon>
        <taxon>Actinomycetota</taxon>
        <taxon>Actinomycetes</taxon>
        <taxon>Micromonosporales</taxon>
        <taxon>Micromonosporaceae</taxon>
        <taxon>Dactylosporangium</taxon>
    </lineage>
</organism>
<comment type="caution">
    <text evidence="8">The sequence shown here is derived from an EMBL/GenBank/DDBJ whole genome shotgun (WGS) entry which is preliminary data.</text>
</comment>
<evidence type="ECO:0000256" key="3">
    <source>
        <dbReference type="ARBA" id="ARBA00022692"/>
    </source>
</evidence>
<accession>A0ABP8CY37</accession>
<keyword evidence="5 6" id="KW-0472">Membrane</keyword>
<keyword evidence="2" id="KW-1003">Cell membrane</keyword>
<dbReference type="PANTHER" id="PTHR30287">
    <property type="entry name" value="MEMBRANE COMPONENT OF PREDICTED ABC SUPERFAMILY METABOLITE UPTAKE TRANSPORTER"/>
    <property type="match status" value="1"/>
</dbReference>
<feature type="transmembrane region" description="Helical" evidence="6">
    <location>
        <begin position="745"/>
        <end position="774"/>
    </location>
</feature>
<dbReference type="InterPro" id="IPR003838">
    <property type="entry name" value="ABC3_permease_C"/>
</dbReference>
<dbReference type="PANTHER" id="PTHR30287:SF2">
    <property type="entry name" value="BLL1001 PROTEIN"/>
    <property type="match status" value="1"/>
</dbReference>
<feature type="transmembrane region" description="Helical" evidence="6">
    <location>
        <begin position="283"/>
        <end position="312"/>
    </location>
</feature>
<evidence type="ECO:0000313" key="8">
    <source>
        <dbReference type="EMBL" id="GAA4244814.1"/>
    </source>
</evidence>
<feature type="transmembrane region" description="Helical" evidence="6">
    <location>
        <begin position="41"/>
        <end position="62"/>
    </location>
</feature>
<proteinExistence type="predicted"/>
<dbReference type="Pfam" id="PF02687">
    <property type="entry name" value="FtsX"/>
    <property type="match status" value="1"/>
</dbReference>
<reference evidence="9" key="1">
    <citation type="journal article" date="2019" name="Int. J. Syst. Evol. Microbiol.">
        <title>The Global Catalogue of Microorganisms (GCM) 10K type strain sequencing project: providing services to taxonomists for standard genome sequencing and annotation.</title>
        <authorList>
            <consortium name="The Broad Institute Genomics Platform"/>
            <consortium name="The Broad Institute Genome Sequencing Center for Infectious Disease"/>
            <person name="Wu L."/>
            <person name="Ma J."/>
        </authorList>
    </citation>
    <scope>NUCLEOTIDE SEQUENCE [LARGE SCALE GENOMIC DNA]</scope>
    <source>
        <strain evidence="9">JCM 17441</strain>
    </source>
</reference>
<evidence type="ECO:0000256" key="1">
    <source>
        <dbReference type="ARBA" id="ARBA00004651"/>
    </source>
</evidence>
<comment type="subcellular location">
    <subcellularLocation>
        <location evidence="1">Cell membrane</location>
        <topology evidence="1">Multi-pass membrane protein</topology>
    </subcellularLocation>
</comment>
<sequence>MSLAVQDRPLDLGTGTGGMPARRAVVRWAWRLFRREWRQQSLVLALLLLAVAATTAGLGIAANAPSEASRFGTADHIVTLESTGARLQADLAQLRDAYGTVEVMEHGKKIQIPGTADGIDVRAQDPGGPYGRSMLRLDQGRWPQGAGEIAVTERVATLVGLHVGGTWSADGRQRTVVGLVENPLDFADRFALVAPGQLATVDHVDALVRVPHAQFLAKPRPDGASTQRRNEEADAASILVLLLATIGLVFVGLLSVAGFNVMAQRRLRALGMLGAIGASHRHIRLVLLANGAVIGGAGALAGAVAGVAGWVALSPAFEPMLGHRIDRFRLPWAPLIVAVALAAVTAVVAAWWPARAAARIPIVAALSARPAPPRPAHRFAALGAVLLAAGLTALYLAQQTKPPYIIGGVLATALAVLLLAPVGVATIGRIARHAPLASRLAMRDLARYRARSGAALAAIALAIGIAATVALAAAVAVAKTATPSGGNVPADQLVVWLGREAMNGPVPSVPAADMRRHADTIAAELHATVVPLVGVVDPNAPPERDTGGIPPIVLAKPHKPLPGEPAGSVVYSSDDTVAIFVATPEVLAHYGIDPASVNADTDVLTPLANLNGYDMIPGGNPRWTPVLQHVNLPAYKDVPNLLITARGMAKLHVTEMPVGWLIDAPDKLTTAQVDQAQRAAAAAGLYIESRPTGADEARLAAQFTGAGIAVALGVLAMTVGLIRSETARDLRTLAAAGARGRTRRALTAATAGALALTGAVIGTGCAYLAMLAWYHKEAHWLAHPPLLNLAAILLGLPVVAYIGGWLLTGREARTIARQPLE</sequence>
<feature type="transmembrane region" description="Helical" evidence="6">
    <location>
        <begin position="452"/>
        <end position="478"/>
    </location>
</feature>
<feature type="transmembrane region" description="Helical" evidence="6">
    <location>
        <begin position="699"/>
        <end position="724"/>
    </location>
</feature>
<dbReference type="InterPro" id="IPR038766">
    <property type="entry name" value="Membrane_comp_ABC_pdt"/>
</dbReference>
<feature type="transmembrane region" description="Helical" evidence="6">
    <location>
        <begin position="786"/>
        <end position="807"/>
    </location>
</feature>
<keyword evidence="3 6" id="KW-0812">Transmembrane</keyword>
<keyword evidence="4 6" id="KW-1133">Transmembrane helix</keyword>
<evidence type="ECO:0000256" key="4">
    <source>
        <dbReference type="ARBA" id="ARBA00022989"/>
    </source>
</evidence>
<evidence type="ECO:0000313" key="9">
    <source>
        <dbReference type="Proteomes" id="UP001500620"/>
    </source>
</evidence>
<evidence type="ECO:0000256" key="6">
    <source>
        <dbReference type="SAM" id="Phobius"/>
    </source>
</evidence>
<gene>
    <name evidence="8" type="ORF">GCM10022255_009360</name>
</gene>
<dbReference type="RefSeq" id="WP_345121569.1">
    <property type="nucleotide sequence ID" value="NZ_BAABAT010000002.1"/>
</dbReference>
<evidence type="ECO:0000256" key="2">
    <source>
        <dbReference type="ARBA" id="ARBA00022475"/>
    </source>
</evidence>
<evidence type="ECO:0000259" key="7">
    <source>
        <dbReference type="Pfam" id="PF02687"/>
    </source>
</evidence>
<keyword evidence="9" id="KW-1185">Reference proteome</keyword>
<feature type="transmembrane region" description="Helical" evidence="6">
    <location>
        <begin position="404"/>
        <end position="431"/>
    </location>
</feature>